<dbReference type="GO" id="GO:0016758">
    <property type="term" value="F:hexosyltransferase activity"/>
    <property type="evidence" value="ECO:0007669"/>
    <property type="project" value="InterPro"/>
</dbReference>
<dbReference type="SUPFAM" id="SSF53756">
    <property type="entry name" value="UDP-Glycosyltransferase/glycogen phosphorylase"/>
    <property type="match status" value="1"/>
</dbReference>
<dbReference type="Gene3D" id="3.40.50.2000">
    <property type="entry name" value="Glycogen Phosphorylase B"/>
    <property type="match status" value="1"/>
</dbReference>
<dbReference type="GO" id="GO:0005975">
    <property type="term" value="P:carbohydrate metabolic process"/>
    <property type="evidence" value="ECO:0007669"/>
    <property type="project" value="InterPro"/>
</dbReference>
<organism evidence="2">
    <name type="scientific">hydrothermal vent metagenome</name>
    <dbReference type="NCBI Taxonomy" id="652676"/>
    <lineage>
        <taxon>unclassified sequences</taxon>
        <taxon>metagenomes</taxon>
        <taxon>ecological metagenomes</taxon>
    </lineage>
</organism>
<evidence type="ECO:0000313" key="2">
    <source>
        <dbReference type="EMBL" id="VAW76838.1"/>
    </source>
</evidence>
<dbReference type="InterPro" id="IPR050426">
    <property type="entry name" value="Glycosyltransferase_28"/>
</dbReference>
<dbReference type="InterPro" id="IPR004276">
    <property type="entry name" value="GlycoTrans_28_N"/>
</dbReference>
<name>A0A3B0Y7S8_9ZZZZ</name>
<feature type="domain" description="Glycosyltransferase family 28 N-terminal" evidence="1">
    <location>
        <begin position="3"/>
        <end position="67"/>
    </location>
</feature>
<accession>A0A3B0Y7S8</accession>
<dbReference type="PANTHER" id="PTHR48050">
    <property type="entry name" value="STEROL 3-BETA-GLUCOSYLTRANSFERASE"/>
    <property type="match status" value="1"/>
</dbReference>
<gene>
    <name evidence="2" type="ORF">MNBD_GAMMA12-2588</name>
</gene>
<reference evidence="2" key="1">
    <citation type="submission" date="2018-06" db="EMBL/GenBank/DDBJ databases">
        <authorList>
            <person name="Zhirakovskaya E."/>
        </authorList>
    </citation>
    <scope>NUCLEOTIDE SEQUENCE</scope>
</reference>
<dbReference type="Pfam" id="PF03033">
    <property type="entry name" value="Glyco_transf_28"/>
    <property type="match status" value="1"/>
</dbReference>
<evidence type="ECO:0000259" key="1">
    <source>
        <dbReference type="Pfam" id="PF03033"/>
    </source>
</evidence>
<dbReference type="PANTHER" id="PTHR48050:SF13">
    <property type="entry name" value="STEROL 3-BETA-GLUCOSYLTRANSFERASE UGT80A2"/>
    <property type="match status" value="1"/>
</dbReference>
<sequence length="119" mass="13242">MKILLMSIGTRGDIEPFLAIAEILQNKGHHVICAFPEQFRILLSDSSIEFISLGKEYIELLDTDFGKAAMGGGGSSFTKLIAYIKFGIQSKTLNRALILKQHTLVTTLNPDRIIYRSVQ</sequence>
<protein>
    <recommendedName>
        <fullName evidence="1">Glycosyltransferase family 28 N-terminal domain-containing protein</fullName>
    </recommendedName>
</protein>
<dbReference type="AlphaFoldDB" id="A0A3B0Y7S8"/>
<proteinExistence type="predicted"/>
<dbReference type="EMBL" id="UOFL01000114">
    <property type="protein sequence ID" value="VAW76838.1"/>
    <property type="molecule type" value="Genomic_DNA"/>
</dbReference>